<accession>A0A892I3U6</accession>
<protein>
    <submittedName>
        <fullName evidence="1">Uncharacterized protein</fullName>
    </submittedName>
</protein>
<dbReference type="RefSeq" id="WP_035971938.1">
    <property type="nucleotide sequence ID" value="NZ_CABVPR010000014.1"/>
</dbReference>
<dbReference type="EMBL" id="CP069482">
    <property type="protein sequence ID" value="QRO77775.1"/>
    <property type="molecule type" value="Genomic_DNA"/>
</dbReference>
<dbReference type="AlphaFoldDB" id="A0A892I3U6"/>
<dbReference type="Proteomes" id="UP000625568">
    <property type="component" value="Chromosome 1"/>
</dbReference>
<organism evidence="1 2">
    <name type="scientific">Burkholderia dolosa</name>
    <dbReference type="NCBI Taxonomy" id="152500"/>
    <lineage>
        <taxon>Bacteria</taxon>
        <taxon>Pseudomonadati</taxon>
        <taxon>Pseudomonadota</taxon>
        <taxon>Betaproteobacteria</taxon>
        <taxon>Burkholderiales</taxon>
        <taxon>Burkholderiaceae</taxon>
        <taxon>Burkholderia</taxon>
        <taxon>Burkholderia cepacia complex</taxon>
    </lineage>
</organism>
<reference evidence="1 2" key="1">
    <citation type="submission" date="2021-02" db="EMBL/GenBank/DDBJ databases">
        <title>FDA dAtabase for Regulatory Grade micrObial Sequences (FDA-ARGOS): Supporting development and validation of Infectious Disease Dx tests.</title>
        <authorList>
            <person name="Minogue T."/>
            <person name="Wolcott M."/>
            <person name="Wasieloski L."/>
            <person name="Aguilar W."/>
            <person name="Moore D."/>
            <person name="Jaissle J."/>
            <person name="Tallon L."/>
            <person name="Sadzewicz L."/>
            <person name="Zhao X."/>
            <person name="Boylan J."/>
            <person name="Ott S."/>
            <person name="Bowen H."/>
            <person name="Vavikolanu K."/>
            <person name="Mehta A."/>
            <person name="Aluvathingal J."/>
            <person name="Nadendla S."/>
            <person name="Yan Y."/>
            <person name="Sichtig H."/>
        </authorList>
    </citation>
    <scope>NUCLEOTIDE SEQUENCE [LARGE SCALE GENOMIC DNA]</scope>
    <source>
        <strain evidence="1 2">FDAARGOS_1272</strain>
    </source>
</reference>
<proteinExistence type="predicted"/>
<sequence>MNLPVPFTPSAADLRDAPVPLDMLVELAIIQFGMTATEAEATARQCAAAAGIPLGEVAHG</sequence>
<keyword evidence="2" id="KW-1185">Reference proteome</keyword>
<name>A0A892I3U6_9BURK</name>
<gene>
    <name evidence="1" type="ORF">I6K02_02335</name>
</gene>
<evidence type="ECO:0000313" key="2">
    <source>
        <dbReference type="Proteomes" id="UP000625568"/>
    </source>
</evidence>
<dbReference type="GeneID" id="93128627"/>
<evidence type="ECO:0000313" key="1">
    <source>
        <dbReference type="EMBL" id="QRO77775.1"/>
    </source>
</evidence>